<feature type="domain" description="GPI ethanolamine phosphate transferase 1 C-terminal" evidence="2">
    <location>
        <begin position="80"/>
        <end position="175"/>
    </location>
</feature>
<dbReference type="STRING" id="34690.A0A182TTI6"/>
<dbReference type="AlphaFoldDB" id="A0A182TTI6"/>
<feature type="transmembrane region" description="Helical" evidence="1">
    <location>
        <begin position="151"/>
        <end position="170"/>
    </location>
</feature>
<proteinExistence type="inferred from homology"/>
<dbReference type="PANTHER" id="PTHR12250">
    <property type="entry name" value="PHOSPHATIDYLINOSITOL GLYCAN, CLASS N"/>
    <property type="match status" value="1"/>
</dbReference>
<dbReference type="EnsemblMetazoa" id="AMEC008053-RA">
    <property type="protein sequence ID" value="AMEC008053-PA"/>
    <property type="gene ID" value="AMEC008053"/>
</dbReference>
<reference evidence="4" key="1">
    <citation type="submission" date="2014-01" db="EMBL/GenBank/DDBJ databases">
        <title>The Genome Sequence of Anopheles melas CM1001059_A (V2).</title>
        <authorList>
            <consortium name="The Broad Institute Genomics Platform"/>
            <person name="Neafsey D.E."/>
            <person name="Besansky N."/>
            <person name="Howell P."/>
            <person name="Walton C."/>
            <person name="Young S.K."/>
            <person name="Zeng Q."/>
            <person name="Gargeya S."/>
            <person name="Fitzgerald M."/>
            <person name="Haas B."/>
            <person name="Abouelleil A."/>
            <person name="Allen A.W."/>
            <person name="Alvarado L."/>
            <person name="Arachchi H.M."/>
            <person name="Berlin A.M."/>
            <person name="Chapman S.B."/>
            <person name="Gainer-Dewar J."/>
            <person name="Goldberg J."/>
            <person name="Griggs A."/>
            <person name="Gujja S."/>
            <person name="Hansen M."/>
            <person name="Howarth C."/>
            <person name="Imamovic A."/>
            <person name="Ireland A."/>
            <person name="Larimer J."/>
            <person name="McCowan C."/>
            <person name="Murphy C."/>
            <person name="Pearson M."/>
            <person name="Poon T.W."/>
            <person name="Priest M."/>
            <person name="Roberts A."/>
            <person name="Saif S."/>
            <person name="Shea T."/>
            <person name="Sisk P."/>
            <person name="Sykes S."/>
            <person name="Wortman J."/>
            <person name="Nusbaum C."/>
            <person name="Birren B."/>
        </authorList>
    </citation>
    <scope>NUCLEOTIDE SEQUENCE [LARGE SCALE GENOMIC DNA]</scope>
    <source>
        <strain evidence="4">CM1001059</strain>
    </source>
</reference>
<organism evidence="3 4">
    <name type="scientific">Anopheles melas</name>
    <dbReference type="NCBI Taxonomy" id="34690"/>
    <lineage>
        <taxon>Eukaryota</taxon>
        <taxon>Metazoa</taxon>
        <taxon>Ecdysozoa</taxon>
        <taxon>Arthropoda</taxon>
        <taxon>Hexapoda</taxon>
        <taxon>Insecta</taxon>
        <taxon>Pterygota</taxon>
        <taxon>Neoptera</taxon>
        <taxon>Endopterygota</taxon>
        <taxon>Diptera</taxon>
        <taxon>Nematocera</taxon>
        <taxon>Culicoidea</taxon>
        <taxon>Culicidae</taxon>
        <taxon>Anophelinae</taxon>
        <taxon>Anopheles</taxon>
    </lineage>
</organism>
<feature type="transmembrane region" description="Helical" evidence="1">
    <location>
        <begin position="182"/>
        <end position="200"/>
    </location>
</feature>
<dbReference type="GO" id="GO:0005789">
    <property type="term" value="C:endoplasmic reticulum membrane"/>
    <property type="evidence" value="ECO:0007669"/>
    <property type="project" value="UniProtKB-SubCell"/>
</dbReference>
<evidence type="ECO:0000313" key="3">
    <source>
        <dbReference type="EnsemblMetazoa" id="AMEC008053-PA"/>
    </source>
</evidence>
<dbReference type="InterPro" id="IPR017852">
    <property type="entry name" value="GPI_EtnP_transferase_1_C"/>
</dbReference>
<accession>A0A182TTI6</accession>
<comment type="pathway">
    <text evidence="1">Glycolipid biosynthesis; glycosylphosphatidylinositol-anchor biosynthesis.</text>
</comment>
<dbReference type="EC" id="2.-.-.-" evidence="1"/>
<dbReference type="UniPathway" id="UPA00196"/>
<name>A0A182TTI6_9DIPT</name>
<keyword evidence="1" id="KW-0256">Endoplasmic reticulum</keyword>
<keyword evidence="1" id="KW-1133">Transmembrane helix</keyword>
<keyword evidence="4" id="KW-1185">Reference proteome</keyword>
<keyword evidence="1" id="KW-0808">Transferase</keyword>
<comment type="function">
    <text evidence="1">Ethanolamine phosphate transferase involved in glycosylphosphatidylinositol-anchor biosynthesis. Transfers ethanolamine phosphate to the first alpha-1,4-linked mannose of the glycosylphosphatidylinositol precursor of GPI-anchor.</text>
</comment>
<comment type="caution">
    <text evidence="1">Lacks conserved residue(s) required for the propagation of feature annotation.</text>
</comment>
<dbReference type="PANTHER" id="PTHR12250:SF0">
    <property type="entry name" value="GPI ETHANOLAMINE PHOSPHATE TRANSFERASE 1"/>
    <property type="match status" value="1"/>
</dbReference>
<protein>
    <recommendedName>
        <fullName evidence="1">GPI ethanolamine phosphate transferase 1</fullName>
        <ecNumber evidence="1">2.-.-.-</ecNumber>
    </recommendedName>
</protein>
<dbReference type="VEuPathDB" id="VectorBase:AMEC008053"/>
<dbReference type="Pfam" id="PF04987">
    <property type="entry name" value="PigN"/>
    <property type="match status" value="1"/>
</dbReference>
<keyword evidence="1" id="KW-0337">GPI-anchor biosynthesis</keyword>
<reference evidence="3" key="2">
    <citation type="submission" date="2020-05" db="UniProtKB">
        <authorList>
            <consortium name="EnsemblMetazoa"/>
        </authorList>
    </citation>
    <scope>IDENTIFICATION</scope>
    <source>
        <strain evidence="3">CM1001059</strain>
    </source>
</reference>
<keyword evidence="1" id="KW-0472">Membrane</keyword>
<feature type="transmembrane region" description="Helical" evidence="1">
    <location>
        <begin position="116"/>
        <end position="139"/>
    </location>
</feature>
<dbReference type="InterPro" id="IPR007070">
    <property type="entry name" value="GPI_EtnP_transferase_1"/>
</dbReference>
<evidence type="ECO:0000256" key="1">
    <source>
        <dbReference type="RuleBase" id="RU367138"/>
    </source>
</evidence>
<dbReference type="Proteomes" id="UP000075902">
    <property type="component" value="Unassembled WGS sequence"/>
</dbReference>
<dbReference type="GO" id="GO:0051377">
    <property type="term" value="F:mannose-ethanolamine phosphotransferase activity"/>
    <property type="evidence" value="ECO:0007669"/>
    <property type="project" value="UniProtKB-UniRule"/>
</dbReference>
<comment type="similarity">
    <text evidence="1">Belongs to the PIGG/PIGN/PIGO family. PIGN subfamily.</text>
</comment>
<keyword evidence="1" id="KW-0812">Transmembrane</keyword>
<dbReference type="GO" id="GO:0006506">
    <property type="term" value="P:GPI anchor biosynthetic process"/>
    <property type="evidence" value="ECO:0007669"/>
    <property type="project" value="UniProtKB-UniPathway"/>
</dbReference>
<feature type="transmembrane region" description="Helical" evidence="1">
    <location>
        <begin position="68"/>
        <end position="96"/>
    </location>
</feature>
<evidence type="ECO:0000313" key="4">
    <source>
        <dbReference type="Proteomes" id="UP000075902"/>
    </source>
</evidence>
<evidence type="ECO:0000259" key="2">
    <source>
        <dbReference type="Pfam" id="PF04987"/>
    </source>
</evidence>
<sequence>MLIDTALNAIEYFQTYYKPHLYIALTLSMLAQNTPTVVVLYFVLPVVLWGYIGAHWRQYAPLLQGKAAMYSAGFIIAAEALMLFLLVSFFGTGNLATVSSFDPNWVRCFVTTFSPFTMMALIVFKLLVPVLLLICVLKAMVIISSVPKTKMFTLTLMVCDWMCMNFFFLVKNKGSWMEIGSSISHFVILECTTIVVIMMYELARFVTDVTLTTSTSRTRPVQAYVISSQCLPYTNKERVE</sequence>
<feature type="transmembrane region" description="Helical" evidence="1">
    <location>
        <begin position="38"/>
        <end position="56"/>
    </location>
</feature>
<comment type="subcellular location">
    <subcellularLocation>
        <location evidence="1">Endoplasmic reticulum membrane</location>
        <topology evidence="1">Multi-pass membrane protein</topology>
    </subcellularLocation>
</comment>